<evidence type="ECO:0000259" key="5">
    <source>
        <dbReference type="Pfam" id="PF01555"/>
    </source>
</evidence>
<dbReference type="PRINTS" id="PR00508">
    <property type="entry name" value="S21N4MTFRASE"/>
</dbReference>
<accession>A0AAW9KDL3</accession>
<dbReference type="InterPro" id="IPR029063">
    <property type="entry name" value="SAM-dependent_MTases_sf"/>
</dbReference>
<sequence>MSIKSEKFIDLLKQMFEIDKAELDFGIYRIINYKRNVINKFLNEDLQSSLETQIKKIDSNADGIEDSIYSHLTTFFGRYYDEGDFISQRRYKDGAYAIPYNGEEVKLYWANYDQYYIKSSENFKDYSFKAGDKKISFKLVEADTELNNNKSLEGNKYFVLDDSKEFISVNNNELIIKFQFKVLPKSNKQEKLNGEILESILDKLKANPEYADYLLEVQQLRPTDKNKKRTLLEMELSNYTAKNSFDYFIHKDLGGFLRRELDFYIKNEVINLDYYDTTSEKELMTTLAIGKVISNIGKKIIEFLEQIENFQKKLWLKKKFVIDTNYCITLDRIDKKFYKEIIENKEQQNAWKELFKIEEEITLENINGNKYLLVDTKFFNDEFKEKLIANFENLDKECDGLLIHSDNYQALNLIKNKYEKNIKNIYIDPPYNANSSEILYKNTYKHSSWLSMMNDRLNISKYLLKDNGVLTVAIDENEQEKLGLLLSEIYPNYKKDAIAVVHNPSGKQGTNFSYTHEYSYFVYPQNGRFIGLQERNEGEEDVRNFRDVTGKESLREAGANCFYPIYIKDNEIIGFGEVCDKNFHPNGVNVLRNDGIIEIYPIDPKGIERKWRFARNTVEEIKNELIINYIDNRNIYDIKRVKNKFNFKTCWSDSKYSANNYGTQVLNSIMGKEVFSYPKSINTVKDSIIAATNYEKNIITLDFFAGSGTTGNAILELNREDKGNRKYILVEMGKYFYTATKPRIEKVIYSKEWKNGKPVDREGISHMFKYIELEQYEDSLNNIEFDKDDKQLTYFNDEEREEYTLSYMLDFETKKSSTFLNIDKLRNPFEYKLKIERNDETKYRNVDLIETFNYLLGLNVEQISSKESYDYDGENIEKYFDGQFTFKRVEGKLNDGSKVLVIWRNLTDDIKIDNNVLNKYFEKKRIDVFEYDYIYVNGDNTLEITARDNHKIKLIDQEFKKLMFEDIE</sequence>
<gene>
    <name evidence="6" type="ORF">GNF83_05420</name>
</gene>
<keyword evidence="2" id="KW-0489">Methyltransferase</keyword>
<comment type="similarity">
    <text evidence="1">Belongs to the N(4)/N(6)-methyltransferase family.</text>
</comment>
<dbReference type="Proteomes" id="UP001288944">
    <property type="component" value="Unassembled WGS sequence"/>
</dbReference>
<dbReference type="AlphaFoldDB" id="A0AAW9KDL3"/>
<keyword evidence="4" id="KW-0680">Restriction system</keyword>
<evidence type="ECO:0000256" key="1">
    <source>
        <dbReference type="ARBA" id="ARBA00006594"/>
    </source>
</evidence>
<evidence type="ECO:0000313" key="6">
    <source>
        <dbReference type="EMBL" id="MDZ7540694.1"/>
    </source>
</evidence>
<dbReference type="PROSITE" id="PS00092">
    <property type="entry name" value="N6_MTASE"/>
    <property type="match status" value="1"/>
</dbReference>
<protein>
    <submittedName>
        <fullName evidence="6">Site-specific DNA-methyltransferase</fullName>
    </submittedName>
</protein>
<dbReference type="InterPro" id="IPR002052">
    <property type="entry name" value="DNA_methylase_N6_adenine_CS"/>
</dbReference>
<dbReference type="GO" id="GO:0032259">
    <property type="term" value="P:methylation"/>
    <property type="evidence" value="ECO:0007669"/>
    <property type="project" value="UniProtKB-KW"/>
</dbReference>
<dbReference type="SUPFAM" id="SSF53335">
    <property type="entry name" value="S-adenosyl-L-methionine-dependent methyltransferases"/>
    <property type="match status" value="1"/>
</dbReference>
<evidence type="ECO:0000256" key="4">
    <source>
        <dbReference type="ARBA" id="ARBA00022747"/>
    </source>
</evidence>
<dbReference type="Gene3D" id="3.40.50.150">
    <property type="entry name" value="Vaccinia Virus protein VP39"/>
    <property type="match status" value="1"/>
</dbReference>
<evidence type="ECO:0000313" key="7">
    <source>
        <dbReference type="Proteomes" id="UP001288944"/>
    </source>
</evidence>
<keyword evidence="3" id="KW-0808">Transferase</keyword>
<feature type="domain" description="DNA methylase N-4/N-6" evidence="5">
    <location>
        <begin position="423"/>
        <end position="740"/>
    </location>
</feature>
<dbReference type="GO" id="GO:0009307">
    <property type="term" value="P:DNA restriction-modification system"/>
    <property type="evidence" value="ECO:0007669"/>
    <property type="project" value="UniProtKB-KW"/>
</dbReference>
<evidence type="ECO:0000256" key="3">
    <source>
        <dbReference type="ARBA" id="ARBA00022679"/>
    </source>
</evidence>
<comment type="caution">
    <text evidence="6">The sequence shown here is derived from an EMBL/GenBank/DDBJ whole genome shotgun (WGS) entry which is preliminary data.</text>
</comment>
<dbReference type="GO" id="GO:0003677">
    <property type="term" value="F:DNA binding"/>
    <property type="evidence" value="ECO:0007669"/>
    <property type="project" value="InterPro"/>
</dbReference>
<dbReference type="InterPro" id="IPR002941">
    <property type="entry name" value="DNA_methylase_N4/N6"/>
</dbReference>
<evidence type="ECO:0000256" key="2">
    <source>
        <dbReference type="ARBA" id="ARBA00022603"/>
    </source>
</evidence>
<reference evidence="6" key="1">
    <citation type="submission" date="2019-11" db="EMBL/GenBank/DDBJ databases">
        <title>Characterization of Clostridium perfringens isolates from swine manure treated agricultural soils.</title>
        <authorList>
            <person name="Wushke S.T."/>
        </authorList>
    </citation>
    <scope>NUCLEOTIDE SEQUENCE</scope>
    <source>
        <strain evidence="6">X62</strain>
    </source>
</reference>
<proteinExistence type="inferred from homology"/>
<dbReference type="EMBL" id="WNUR01000008">
    <property type="protein sequence ID" value="MDZ7540694.1"/>
    <property type="molecule type" value="Genomic_DNA"/>
</dbReference>
<dbReference type="Pfam" id="PF01555">
    <property type="entry name" value="N6_N4_Mtase"/>
    <property type="match status" value="1"/>
</dbReference>
<dbReference type="GO" id="GO:0008170">
    <property type="term" value="F:N-methyltransferase activity"/>
    <property type="evidence" value="ECO:0007669"/>
    <property type="project" value="InterPro"/>
</dbReference>
<dbReference type="InterPro" id="IPR001091">
    <property type="entry name" value="RM_Methyltransferase"/>
</dbReference>
<organism evidence="6 7">
    <name type="scientific">Clostridium perfringens</name>
    <dbReference type="NCBI Taxonomy" id="1502"/>
    <lineage>
        <taxon>Bacteria</taxon>
        <taxon>Bacillati</taxon>
        <taxon>Bacillota</taxon>
        <taxon>Clostridia</taxon>
        <taxon>Eubacteriales</taxon>
        <taxon>Clostridiaceae</taxon>
        <taxon>Clostridium</taxon>
    </lineage>
</organism>
<name>A0AAW9KDL3_CLOPF</name>